<dbReference type="Proteomes" id="UP000307956">
    <property type="component" value="Unassembled WGS sequence"/>
</dbReference>
<comment type="caution">
    <text evidence="2">The sequence shown here is derived from an EMBL/GenBank/DDBJ whole genome shotgun (WGS) entry which is preliminary data.</text>
</comment>
<dbReference type="SUPFAM" id="SSF50341">
    <property type="entry name" value="CheW-like"/>
    <property type="match status" value="1"/>
</dbReference>
<dbReference type="AlphaFoldDB" id="A0A4S4B2D5"/>
<dbReference type="RefSeq" id="WP_136382963.1">
    <property type="nucleotide sequence ID" value="NZ_SSOD01000001.1"/>
</dbReference>
<gene>
    <name evidence="2" type="ORF">E6O51_00235</name>
</gene>
<evidence type="ECO:0000313" key="3">
    <source>
        <dbReference type="Proteomes" id="UP000307956"/>
    </source>
</evidence>
<evidence type="ECO:0000259" key="1">
    <source>
        <dbReference type="PROSITE" id="PS50851"/>
    </source>
</evidence>
<proteinExistence type="predicted"/>
<dbReference type="Pfam" id="PF01584">
    <property type="entry name" value="CheW"/>
    <property type="match status" value="1"/>
</dbReference>
<dbReference type="InterPro" id="IPR039315">
    <property type="entry name" value="CheW"/>
</dbReference>
<name>A0A4S4B2D5_9RHOO</name>
<feature type="domain" description="CheW-like" evidence="1">
    <location>
        <begin position="24"/>
        <end position="172"/>
    </location>
</feature>
<dbReference type="GO" id="GO:0007165">
    <property type="term" value="P:signal transduction"/>
    <property type="evidence" value="ECO:0007669"/>
    <property type="project" value="InterPro"/>
</dbReference>
<dbReference type="Gene3D" id="2.30.30.40">
    <property type="entry name" value="SH3 Domains"/>
    <property type="match status" value="1"/>
</dbReference>
<dbReference type="GO" id="GO:0006935">
    <property type="term" value="P:chemotaxis"/>
    <property type="evidence" value="ECO:0007669"/>
    <property type="project" value="InterPro"/>
</dbReference>
<dbReference type="PANTHER" id="PTHR22617">
    <property type="entry name" value="CHEMOTAXIS SENSOR HISTIDINE KINASE-RELATED"/>
    <property type="match status" value="1"/>
</dbReference>
<reference evidence="2 3" key="1">
    <citation type="submission" date="2019-04" db="EMBL/GenBank/DDBJ databases">
        <title>Azoarcus rhizosphaerae sp. nov. isolated from rhizosphere of Ficus religiosa.</title>
        <authorList>
            <person name="Lin S.-Y."/>
            <person name="Hameed A."/>
            <person name="Hsu Y.-H."/>
            <person name="Young C.-C."/>
        </authorList>
    </citation>
    <scope>NUCLEOTIDE SEQUENCE [LARGE SCALE GENOMIC DNA]</scope>
    <source>
        <strain evidence="2 3">CC-YHH848</strain>
    </source>
</reference>
<dbReference type="OrthoDB" id="9790406at2"/>
<dbReference type="InterPro" id="IPR036061">
    <property type="entry name" value="CheW-like_dom_sf"/>
</dbReference>
<accession>A0A4S4B2D5</accession>
<dbReference type="PANTHER" id="PTHR22617:SF41">
    <property type="entry name" value="CHEMOTAXIS SIGNAL TRANSDUCTION SYSTEM ADAPTOR PROTEIN CHEW"/>
    <property type="match status" value="1"/>
</dbReference>
<evidence type="ECO:0000313" key="2">
    <source>
        <dbReference type="EMBL" id="THF65071.1"/>
    </source>
</evidence>
<dbReference type="GO" id="GO:0005829">
    <property type="term" value="C:cytosol"/>
    <property type="evidence" value="ECO:0007669"/>
    <property type="project" value="TreeGrafter"/>
</dbReference>
<organism evidence="2 3">
    <name type="scientific">Pseudothauera rhizosphaerae</name>
    <dbReference type="NCBI Taxonomy" id="2565932"/>
    <lineage>
        <taxon>Bacteria</taxon>
        <taxon>Pseudomonadati</taxon>
        <taxon>Pseudomonadota</taxon>
        <taxon>Betaproteobacteria</taxon>
        <taxon>Rhodocyclales</taxon>
        <taxon>Zoogloeaceae</taxon>
        <taxon>Pseudothauera</taxon>
    </lineage>
</organism>
<dbReference type="EMBL" id="SSOD01000001">
    <property type="protein sequence ID" value="THF65071.1"/>
    <property type="molecule type" value="Genomic_DNA"/>
</dbReference>
<dbReference type="Gene3D" id="2.40.50.180">
    <property type="entry name" value="CheA-289, Domain 4"/>
    <property type="match status" value="1"/>
</dbReference>
<sequence length="191" mass="20408">MGQIVAQQQAAPLPLALAVGEQGSQQYLTFTLNGEVFAIGILNIKEIIEYGSLTEIPMMPAFIRGVINLRGAVVPVVDLSARFGGRPTAVARRTCIVIVEMAQVVDDAEIRQDIGIVVDSVNEVLEIPRGEIEPPPTFGARIRADFIQGMGKVAGKFVIILNIDRVLSVDEMAQLATVGASLAPEGEERGT</sequence>
<dbReference type="InterPro" id="IPR002545">
    <property type="entry name" value="CheW-lke_dom"/>
</dbReference>
<dbReference type="PROSITE" id="PS50851">
    <property type="entry name" value="CHEW"/>
    <property type="match status" value="1"/>
</dbReference>
<keyword evidence="3" id="KW-1185">Reference proteome</keyword>
<protein>
    <submittedName>
        <fullName evidence="2">Purine-binding chemotaxis protein CheW</fullName>
    </submittedName>
</protein>
<dbReference type="SMART" id="SM00260">
    <property type="entry name" value="CheW"/>
    <property type="match status" value="1"/>
</dbReference>